<name>A0A955J323_UNCKA</name>
<feature type="compositionally biased region" description="Basic and acidic residues" evidence="1">
    <location>
        <begin position="141"/>
        <end position="151"/>
    </location>
</feature>
<sequence>EKALAITTKAGATLKHNKLHYIEDNVTAVLEQAEGLGTVISYTEKDQEGEYTRLTITQQDTKIRMYFQTASESAKLLTLLPKEFENYDHPDVIFMDMIYDADSKRLEHKTQLSRFVQESIIVEARETPRYRESSYKQNTPEQDKPHADIHDKDKQRILTYLEQHPYLGDVMDTTMLEWLIDPQAILTASPNISAEGSMEIKELKSKSAHTTLKVATTDTSVRITTKGIGLPACLDLDELQLFPNAKTKPATEGEIYLRENEPLQWQYKTTFSSGGYLVIVNAANHSTGPY</sequence>
<reference evidence="2" key="2">
    <citation type="journal article" date="2021" name="Microbiome">
        <title>Successional dynamics and alternative stable states in a saline activated sludge microbial community over 9 years.</title>
        <authorList>
            <person name="Wang Y."/>
            <person name="Ye J."/>
            <person name="Ju F."/>
            <person name="Liu L."/>
            <person name="Boyd J.A."/>
            <person name="Deng Y."/>
            <person name="Parks D.H."/>
            <person name="Jiang X."/>
            <person name="Yin X."/>
            <person name="Woodcroft B.J."/>
            <person name="Tyson G.W."/>
            <person name="Hugenholtz P."/>
            <person name="Polz M.F."/>
            <person name="Zhang T."/>
        </authorList>
    </citation>
    <scope>NUCLEOTIDE SEQUENCE</scope>
    <source>
        <strain evidence="2">HKST-UBA79</strain>
    </source>
</reference>
<dbReference type="Proteomes" id="UP000740557">
    <property type="component" value="Unassembled WGS sequence"/>
</dbReference>
<feature type="non-terminal residue" evidence="2">
    <location>
        <position position="1"/>
    </location>
</feature>
<protein>
    <submittedName>
        <fullName evidence="2">Uncharacterized protein</fullName>
    </submittedName>
</protein>
<gene>
    <name evidence="2" type="ORF">KC980_01355</name>
</gene>
<organism evidence="2 3">
    <name type="scientific">candidate division WWE3 bacterium</name>
    <dbReference type="NCBI Taxonomy" id="2053526"/>
    <lineage>
        <taxon>Bacteria</taxon>
        <taxon>Katanobacteria</taxon>
    </lineage>
</organism>
<accession>A0A955J323</accession>
<evidence type="ECO:0000313" key="2">
    <source>
        <dbReference type="EMBL" id="MCA9308135.1"/>
    </source>
</evidence>
<reference evidence="2" key="1">
    <citation type="submission" date="2020-04" db="EMBL/GenBank/DDBJ databases">
        <authorList>
            <person name="Zhang T."/>
        </authorList>
    </citation>
    <scope>NUCLEOTIDE SEQUENCE</scope>
    <source>
        <strain evidence="2">HKST-UBA79</strain>
    </source>
</reference>
<feature type="region of interest" description="Disordered" evidence="1">
    <location>
        <begin position="129"/>
        <end position="151"/>
    </location>
</feature>
<dbReference type="EMBL" id="JAGQNX010000037">
    <property type="protein sequence ID" value="MCA9308135.1"/>
    <property type="molecule type" value="Genomic_DNA"/>
</dbReference>
<dbReference type="AlphaFoldDB" id="A0A955J323"/>
<evidence type="ECO:0000256" key="1">
    <source>
        <dbReference type="SAM" id="MobiDB-lite"/>
    </source>
</evidence>
<comment type="caution">
    <text evidence="2">The sequence shown here is derived from an EMBL/GenBank/DDBJ whole genome shotgun (WGS) entry which is preliminary data.</text>
</comment>
<evidence type="ECO:0000313" key="3">
    <source>
        <dbReference type="Proteomes" id="UP000740557"/>
    </source>
</evidence>
<proteinExistence type="predicted"/>